<dbReference type="Proteomes" id="UP000270036">
    <property type="component" value="Chromosome"/>
</dbReference>
<organism evidence="2 4">
    <name type="scientific">Kaistella antarctica</name>
    <dbReference type="NCBI Taxonomy" id="266748"/>
    <lineage>
        <taxon>Bacteria</taxon>
        <taxon>Pseudomonadati</taxon>
        <taxon>Bacteroidota</taxon>
        <taxon>Flavobacteriia</taxon>
        <taxon>Flavobacteriales</taxon>
        <taxon>Weeksellaceae</taxon>
        <taxon>Chryseobacterium group</taxon>
        <taxon>Kaistella</taxon>
    </lineage>
</organism>
<evidence type="ECO:0000313" key="2">
    <source>
        <dbReference type="EMBL" id="VEH99499.1"/>
    </source>
</evidence>
<accession>A0A448NRH0</accession>
<dbReference type="STRING" id="266748.HY04_09980"/>
<dbReference type="Proteomes" id="UP000028349">
    <property type="component" value="Unassembled WGS sequence"/>
</dbReference>
<reference evidence="1 3" key="1">
    <citation type="submission" date="2014-07" db="EMBL/GenBank/DDBJ databases">
        <authorList>
            <person name="Pisani N.G."/>
            <person name="Newman J.D."/>
        </authorList>
    </citation>
    <scope>NUCLEOTIDE SEQUENCE [LARGE SCALE GENOMIC DNA]</scope>
    <source>
        <strain evidence="1 3">LMG 24720</strain>
    </source>
</reference>
<keyword evidence="3" id="KW-1185">Reference proteome</keyword>
<reference evidence="2 4" key="2">
    <citation type="submission" date="2018-12" db="EMBL/GenBank/DDBJ databases">
        <authorList>
            <consortium name="Pathogen Informatics"/>
        </authorList>
    </citation>
    <scope>NUCLEOTIDE SEQUENCE [LARGE SCALE GENOMIC DNA]</scope>
    <source>
        <strain evidence="2 4">NCTC13489</strain>
    </source>
</reference>
<dbReference type="OrthoDB" id="1433569at2"/>
<protein>
    <submittedName>
        <fullName evidence="2">Uncharacterized protein</fullName>
    </submittedName>
</protein>
<dbReference type="Pfam" id="PF19781">
    <property type="entry name" value="DUF6266"/>
    <property type="match status" value="1"/>
</dbReference>
<dbReference type="InterPro" id="IPR046233">
    <property type="entry name" value="DUF6266"/>
</dbReference>
<dbReference type="EMBL" id="JPEP01000002">
    <property type="protein sequence ID" value="KEY18792.1"/>
    <property type="molecule type" value="Genomic_DNA"/>
</dbReference>
<gene>
    <name evidence="1" type="ORF">HY04_09980</name>
    <name evidence="2" type="ORF">NCTC13489_01565</name>
</gene>
<dbReference type="EMBL" id="LR134441">
    <property type="protein sequence ID" value="VEH99499.1"/>
    <property type="molecule type" value="Genomic_DNA"/>
</dbReference>
<evidence type="ECO:0000313" key="1">
    <source>
        <dbReference type="EMBL" id="KEY18792.1"/>
    </source>
</evidence>
<evidence type="ECO:0000313" key="4">
    <source>
        <dbReference type="Proteomes" id="UP000270036"/>
    </source>
</evidence>
<dbReference type="AlphaFoldDB" id="A0A448NRH0"/>
<name>A0A448NRH0_9FLAO</name>
<dbReference type="KEGG" id="cant:NCTC13489_01565"/>
<sequence length="214" mass="23429">MGKLIDSLLSGSSGTVGRLVVANVSGNEILRARPRKRTKAATAKQLLIQSRMTKSYDFMLPYKEFAKIYFGTRSGMKSPFNQAMTNVLYAFKLDYVLNVITPTYSEIEFARGSLLGAVPTGLTAATPLTFDLTWFENSNADPLRETDAVQLLYIAEGDSKPTFMENVAVRLAATVTIPLAPSFQGKTLHVWLAFRSADLKLVSLSSYAGTVLIT</sequence>
<dbReference type="RefSeq" id="WP_034719340.1">
    <property type="nucleotide sequence ID" value="NZ_FOIX01000004.1"/>
</dbReference>
<proteinExistence type="predicted"/>
<evidence type="ECO:0000313" key="3">
    <source>
        <dbReference type="Proteomes" id="UP000028349"/>
    </source>
</evidence>